<accession>A0A8J2VB08</accession>
<dbReference type="AlphaFoldDB" id="A0A8J2VB08"/>
<dbReference type="RefSeq" id="WP_188442263.1">
    <property type="nucleotide sequence ID" value="NZ_BMGK01000008.1"/>
</dbReference>
<dbReference type="EMBL" id="BMGK01000008">
    <property type="protein sequence ID" value="GGD97152.1"/>
    <property type="molecule type" value="Genomic_DNA"/>
</dbReference>
<protein>
    <submittedName>
        <fullName evidence="2">Uncharacterized protein</fullName>
    </submittedName>
</protein>
<evidence type="ECO:0000313" key="2">
    <source>
        <dbReference type="EMBL" id="GGD97152.1"/>
    </source>
</evidence>
<keyword evidence="3" id="KW-1185">Reference proteome</keyword>
<organism evidence="2 3">
    <name type="scientific">Planktosalinus lacus</name>
    <dbReference type="NCBI Taxonomy" id="1526573"/>
    <lineage>
        <taxon>Bacteria</taxon>
        <taxon>Pseudomonadati</taxon>
        <taxon>Bacteroidota</taxon>
        <taxon>Flavobacteriia</taxon>
        <taxon>Flavobacteriales</taxon>
        <taxon>Flavobacteriaceae</taxon>
        <taxon>Planktosalinus</taxon>
    </lineage>
</organism>
<gene>
    <name evidence="2" type="ORF">GCM10011312_20870</name>
</gene>
<evidence type="ECO:0000256" key="1">
    <source>
        <dbReference type="SAM" id="MobiDB-lite"/>
    </source>
</evidence>
<feature type="region of interest" description="Disordered" evidence="1">
    <location>
        <begin position="92"/>
        <end position="118"/>
    </location>
</feature>
<comment type="caution">
    <text evidence="2">The sequence shown here is derived from an EMBL/GenBank/DDBJ whole genome shotgun (WGS) entry which is preliminary data.</text>
</comment>
<proteinExistence type="predicted"/>
<evidence type="ECO:0000313" key="3">
    <source>
        <dbReference type="Proteomes" id="UP000652231"/>
    </source>
</evidence>
<dbReference type="Proteomes" id="UP000652231">
    <property type="component" value="Unassembled WGS sequence"/>
</dbReference>
<name>A0A8J2VB08_9FLAO</name>
<reference evidence="2" key="2">
    <citation type="submission" date="2020-09" db="EMBL/GenBank/DDBJ databases">
        <authorList>
            <person name="Sun Q."/>
            <person name="Zhou Y."/>
        </authorList>
    </citation>
    <scope>NUCLEOTIDE SEQUENCE</scope>
    <source>
        <strain evidence="2">CGMCC 1.12924</strain>
    </source>
</reference>
<sequence>MNKPIKCITVEEARKLQDNWVSTRAKIIDSNLGIVDSREVHYSIEELEEYLAYVKEESQKQGINTPGIRVYFGAYDDSKSNYATIFMAPTEGETESSNNNYNIEPFNFGQSGHPPKAY</sequence>
<reference evidence="2" key="1">
    <citation type="journal article" date="2014" name="Int. J. Syst. Evol. Microbiol.">
        <title>Complete genome sequence of Corynebacterium casei LMG S-19264T (=DSM 44701T), isolated from a smear-ripened cheese.</title>
        <authorList>
            <consortium name="US DOE Joint Genome Institute (JGI-PGF)"/>
            <person name="Walter F."/>
            <person name="Albersmeier A."/>
            <person name="Kalinowski J."/>
            <person name="Ruckert C."/>
        </authorList>
    </citation>
    <scope>NUCLEOTIDE SEQUENCE</scope>
    <source>
        <strain evidence="2">CGMCC 1.12924</strain>
    </source>
</reference>